<keyword evidence="2 7" id="KW-0378">Hydrolase</keyword>
<dbReference type="OrthoDB" id="408320at2759"/>
<protein>
    <submittedName>
        <fullName evidence="7">Putative intracellular glycosyl hydrolase 2</fullName>
    </submittedName>
</protein>
<dbReference type="GO" id="GO:0004553">
    <property type="term" value="F:hydrolase activity, hydrolyzing O-glycosyl compounds"/>
    <property type="evidence" value="ECO:0007669"/>
    <property type="project" value="InterPro"/>
</dbReference>
<evidence type="ECO:0000259" key="5">
    <source>
        <dbReference type="Pfam" id="PF00703"/>
    </source>
</evidence>
<sequence>MDTDDVAASPPAYNGDTPRSEHPRPDWVRLSAGSVQPDYTSLNGSWLFAFDDEDRGRRDKWYLDSAPNRNPIFSRDITVPFAFQTEASTLGERTYHEILWFVLQTKRRLQRGCDHLLHFGAVDYEADVWVNGQHVASHRGGQVPFSADITAQIEEEKISGTPLTIFVRAHDRIQDLTQPRGKQYWKPKSESIFYTPCSGIHQSVWLEAVPKQRIERANFVPNIDNCTLAIDVALYGIDRVHQMHTLTGKATIGGLQVATASKSIPYNTSRASLTLDMTLQGIEAPGDVQVNIGEQAINNGASISIVPDTISGDTWQNGIALWSPEHPALYDIELELLSDASGDMVDRVRTYAGMRKVSIEDGLFKLNNRPYFQRLVLDQGLWLQTGFTAPTDEAFRDDILKMKSLGFNGARKHQKVEDPRYLYWADRLGFLVWGEIGNAYEWNDTMVERFVDEWGQAVRRDVNHPCIVAWTPVNESWSVNALPNNEAQRDFLRTLYHLTKTIDPQRRPVIDNDGWEHVVTDLMTVHDYADGEGLRKTCGSLEGLLAPKAGKDVVVRGSEGYKGQPIILSEFGGVNIVTEGGTQNRAGGSEDWGYHTARSAEDLEGRLKALIDAIIDGGIVQGYCYTQLADCEQETNGILTADRQYKLDPEKCRAIFGRKSRWEM</sequence>
<dbReference type="PANTHER" id="PTHR42732:SF4">
    <property type="entry name" value="BETA-MANNOSIDASE"/>
    <property type="match status" value="1"/>
</dbReference>
<feature type="region of interest" description="Disordered" evidence="4">
    <location>
        <begin position="1"/>
        <end position="26"/>
    </location>
</feature>
<evidence type="ECO:0000256" key="3">
    <source>
        <dbReference type="ARBA" id="ARBA00023295"/>
    </source>
</evidence>
<dbReference type="Gene3D" id="2.60.40.10">
    <property type="entry name" value="Immunoglobulins"/>
    <property type="match status" value="1"/>
</dbReference>
<keyword evidence="3" id="KW-0326">Glycosidase</keyword>
<keyword evidence="8" id="KW-1185">Reference proteome</keyword>
<dbReference type="Gene3D" id="3.20.20.80">
    <property type="entry name" value="Glycosidases"/>
    <property type="match status" value="1"/>
</dbReference>
<dbReference type="SUPFAM" id="SSF49303">
    <property type="entry name" value="beta-Galactosidase/glucuronidase domain"/>
    <property type="match status" value="1"/>
</dbReference>
<evidence type="ECO:0000256" key="1">
    <source>
        <dbReference type="ARBA" id="ARBA00007401"/>
    </source>
</evidence>
<dbReference type="EMBL" id="KZ819662">
    <property type="protein sequence ID" value="PWN30092.1"/>
    <property type="molecule type" value="Genomic_DNA"/>
</dbReference>
<proteinExistence type="inferred from homology"/>
<dbReference type="AlphaFoldDB" id="A0A316UXZ9"/>
<dbReference type="InterPro" id="IPR006102">
    <property type="entry name" value="Ig-like_GH2"/>
</dbReference>
<dbReference type="Gene3D" id="2.60.120.260">
    <property type="entry name" value="Galactose-binding domain-like"/>
    <property type="match status" value="1"/>
</dbReference>
<dbReference type="InterPro" id="IPR006103">
    <property type="entry name" value="Glyco_hydro_2_cat"/>
</dbReference>
<feature type="domain" description="Glycoside hydrolase family 2 immunoglobulin-like beta-sandwich" evidence="5">
    <location>
        <begin position="307"/>
        <end position="355"/>
    </location>
</feature>
<evidence type="ECO:0000256" key="4">
    <source>
        <dbReference type="SAM" id="MobiDB-lite"/>
    </source>
</evidence>
<dbReference type="STRING" id="1569628.A0A316UXZ9"/>
<gene>
    <name evidence="7" type="ORF">BDZ90DRAFT_229119</name>
</gene>
<dbReference type="GO" id="GO:0005975">
    <property type="term" value="P:carbohydrate metabolic process"/>
    <property type="evidence" value="ECO:0007669"/>
    <property type="project" value="InterPro"/>
</dbReference>
<evidence type="ECO:0000313" key="7">
    <source>
        <dbReference type="EMBL" id="PWN30092.1"/>
    </source>
</evidence>
<dbReference type="InterPro" id="IPR013783">
    <property type="entry name" value="Ig-like_fold"/>
</dbReference>
<evidence type="ECO:0000256" key="2">
    <source>
        <dbReference type="ARBA" id="ARBA00022801"/>
    </source>
</evidence>
<evidence type="ECO:0000259" key="6">
    <source>
        <dbReference type="Pfam" id="PF02836"/>
    </source>
</evidence>
<dbReference type="InterPro" id="IPR008979">
    <property type="entry name" value="Galactose-bd-like_sf"/>
</dbReference>
<dbReference type="InterPro" id="IPR017853">
    <property type="entry name" value="GH"/>
</dbReference>
<dbReference type="Pfam" id="PF02836">
    <property type="entry name" value="Glyco_hydro_2_C"/>
    <property type="match status" value="1"/>
</dbReference>
<feature type="domain" description="Glycoside hydrolase family 2 catalytic" evidence="6">
    <location>
        <begin position="357"/>
        <end position="584"/>
    </location>
</feature>
<dbReference type="InterPro" id="IPR051913">
    <property type="entry name" value="GH2_Domain-Containing"/>
</dbReference>
<dbReference type="PANTHER" id="PTHR42732">
    <property type="entry name" value="BETA-GALACTOSIDASE"/>
    <property type="match status" value="1"/>
</dbReference>
<comment type="similarity">
    <text evidence="1">Belongs to the glycosyl hydrolase 2 family.</text>
</comment>
<dbReference type="InterPro" id="IPR036156">
    <property type="entry name" value="Beta-gal/glucu_dom_sf"/>
</dbReference>
<reference evidence="7 8" key="1">
    <citation type="journal article" date="2018" name="Mol. Biol. Evol.">
        <title>Broad Genomic Sampling Reveals a Smut Pathogenic Ancestry of the Fungal Clade Ustilaginomycotina.</title>
        <authorList>
            <person name="Kijpornyongpan T."/>
            <person name="Mondo S.J."/>
            <person name="Barry K."/>
            <person name="Sandor L."/>
            <person name="Lee J."/>
            <person name="Lipzen A."/>
            <person name="Pangilinan J."/>
            <person name="LaButti K."/>
            <person name="Hainaut M."/>
            <person name="Henrissat B."/>
            <person name="Grigoriev I.V."/>
            <person name="Spatafora J.W."/>
            <person name="Aime M.C."/>
        </authorList>
    </citation>
    <scope>NUCLEOTIDE SEQUENCE [LARGE SCALE GENOMIC DNA]</scope>
    <source>
        <strain evidence="7 8">MCA 5214</strain>
    </source>
</reference>
<dbReference type="RefSeq" id="XP_025364704.1">
    <property type="nucleotide sequence ID" value="XM_025504923.1"/>
</dbReference>
<dbReference type="SUPFAM" id="SSF51445">
    <property type="entry name" value="(Trans)glycosidases"/>
    <property type="match status" value="1"/>
</dbReference>
<dbReference type="SUPFAM" id="SSF49785">
    <property type="entry name" value="Galactose-binding domain-like"/>
    <property type="match status" value="1"/>
</dbReference>
<evidence type="ECO:0000313" key="8">
    <source>
        <dbReference type="Proteomes" id="UP000245884"/>
    </source>
</evidence>
<accession>A0A316UXZ9</accession>
<dbReference type="Pfam" id="PF00703">
    <property type="entry name" value="Glyco_hydro_2"/>
    <property type="match status" value="1"/>
</dbReference>
<organism evidence="7 8">
    <name type="scientific">Jaminaea rosea</name>
    <dbReference type="NCBI Taxonomy" id="1569628"/>
    <lineage>
        <taxon>Eukaryota</taxon>
        <taxon>Fungi</taxon>
        <taxon>Dikarya</taxon>
        <taxon>Basidiomycota</taxon>
        <taxon>Ustilaginomycotina</taxon>
        <taxon>Exobasidiomycetes</taxon>
        <taxon>Microstromatales</taxon>
        <taxon>Microstromatales incertae sedis</taxon>
        <taxon>Jaminaea</taxon>
    </lineage>
</organism>
<name>A0A316UXZ9_9BASI</name>
<dbReference type="GeneID" id="37026746"/>
<dbReference type="Proteomes" id="UP000245884">
    <property type="component" value="Unassembled WGS sequence"/>
</dbReference>